<dbReference type="EMBL" id="CM056807">
    <property type="protein sequence ID" value="KAJ8705656.1"/>
    <property type="molecule type" value="Genomic_DNA"/>
</dbReference>
<organism evidence="1 2">
    <name type="scientific">Mythimna loreyi</name>
    <dbReference type="NCBI Taxonomy" id="667449"/>
    <lineage>
        <taxon>Eukaryota</taxon>
        <taxon>Metazoa</taxon>
        <taxon>Ecdysozoa</taxon>
        <taxon>Arthropoda</taxon>
        <taxon>Hexapoda</taxon>
        <taxon>Insecta</taxon>
        <taxon>Pterygota</taxon>
        <taxon>Neoptera</taxon>
        <taxon>Endopterygota</taxon>
        <taxon>Lepidoptera</taxon>
        <taxon>Glossata</taxon>
        <taxon>Ditrysia</taxon>
        <taxon>Noctuoidea</taxon>
        <taxon>Noctuidae</taxon>
        <taxon>Noctuinae</taxon>
        <taxon>Hadenini</taxon>
        <taxon>Mythimna</taxon>
    </lineage>
</organism>
<dbReference type="Proteomes" id="UP001231649">
    <property type="component" value="Chromosome 31"/>
</dbReference>
<protein>
    <submittedName>
        <fullName evidence="1">Uncharacterized protein</fullName>
    </submittedName>
</protein>
<evidence type="ECO:0000313" key="1">
    <source>
        <dbReference type="EMBL" id="KAJ8705656.1"/>
    </source>
</evidence>
<evidence type="ECO:0000313" key="2">
    <source>
        <dbReference type="Proteomes" id="UP001231649"/>
    </source>
</evidence>
<name>A0ACC2Q254_9NEOP</name>
<keyword evidence="2" id="KW-1185">Reference proteome</keyword>
<gene>
    <name evidence="1" type="ORF">PYW08_012702</name>
</gene>
<accession>A0ACC2Q254</accession>
<comment type="caution">
    <text evidence="1">The sequence shown here is derived from an EMBL/GenBank/DDBJ whole genome shotgun (WGS) entry which is preliminary data.</text>
</comment>
<proteinExistence type="predicted"/>
<reference evidence="1" key="1">
    <citation type="submission" date="2023-03" db="EMBL/GenBank/DDBJ databases">
        <title>Chromosome-level genomes of two armyworms, Mythimna separata and Mythimna loreyi, provide insights into the biosynthesis and reception of sex pheromones.</title>
        <authorList>
            <person name="Zhao H."/>
        </authorList>
    </citation>
    <scope>NUCLEOTIDE SEQUENCE</scope>
    <source>
        <strain evidence="1">BeijingLab</strain>
    </source>
</reference>
<sequence>MLRTTVSRVKNVCSGALVPRILRGDHCCGPVSYAVVRKAFESTKSTDDGKQGTLASEDNVEKKSDDAANPEDKTTTQNKPTATSGIPLTHRERCQRIIDKAFGPCEHTEVNTDLSEQYFSHTVNLEDTRREILESEKAKLKLQEKIHINPLLPESRTPYSIFINRELIEEDHDESALKDSVLKVHPAAEGSRPLVADKEDPVKPLNVPKATAEEPDLTKNLENIGTTDEIAPIIEPYYTKEEVEKFSNAETIENKTFREDDAETIEMVKDERKTNLYQKLEPIEQIHTLIPYTRTQIGVYTLYREDENQDEIVVMDSSMKTLSDVEGPQFADRKDFLANSKEVMKAVNDLETVESKALRDDDYVSNEIGRDEQKHMFIHATTAKEDAEQLTQKLETIEETPLVEAQVPKAEGFNVTPRVLGEQSILNSKTIDRNLDYFPRVDMPRNLDDVAKRCLNSPLGKIDEMLLNEIEQRPSTCKTETKYPSKSLAGDALVQMDEMKEQTSMAEEQEIHYDISKFQETEKVDCEESYASGLICPIPHITLECRLPDLNEQAEENELIKSKEESQLAGETAQANEQEIDTTHLKSTKVKDAVVTEIHILGIDKLQDSERTKSIGTTKPPLSEEFKRYYSSNDVQRNPETKDTYTKMTSYSSPNDALNNFLKNDRLLKSDYISNFKGVRKPTYYGTVNASKYAMNTQSKDDKTLSSRSLSAAYMWGHKQQDASASKIGSLQQEETDKVEKYGSVPQGESTKEQWAENEQTAMKVEFERVPYNMMRIPTQTWNNKVELSPKIENLTPLCSHNKTTEQSELKPEQEYVKVSITDELFKEHALDPYYVLACNETCPIAPVSTVSTLNNSDFVDTTDTIYMKKNICESKRPKPPAKDLMACEKMPPETQALHELDVKLEPEIIPEIGYTAMPETKSADTMDVSPPKRNELSLSELLKKVRRRNRLECMSDLKTLGVSVDPTVGKCNRKAPRCPPTAPRSPPANPVPPPSFGLPMLKRRPPVCKAPKKKPGCKCTTCDIDMTCGVQIGKISPDMTYELNEADICVLKSKADLTEEVNDRLNNLGKIMSGILRKVRSSTETLFARDYDPWTPIPSWPPMPRKKAEKKQWAPGKELTPKGTLIPYRCFYKTEWMKPKFTNKPYTTSREGNTVSEKNEYEETLVKPCIDTTEENVSEKATVKFSKASYPSLTVPNYCQYKNRIPANYFHLNLERLLYPHNASPAYVLVRYFATDIERRDVFWRPKARIPDENEMIRRLRDPDVSVRKEAEKEAKYLFLNYGNIQYIKKKNEDSSQAQGASHSQQSAMLDH</sequence>